<name>A0A428ZTR7_KIBAR</name>
<proteinExistence type="predicted"/>
<reference evidence="2 3" key="1">
    <citation type="submission" date="2018-05" db="EMBL/GenBank/DDBJ databases">
        <title>Evolution of GPA BGCs.</title>
        <authorList>
            <person name="Waglechner N."/>
            <person name="Wright G.D."/>
        </authorList>
    </citation>
    <scope>NUCLEOTIDE SEQUENCE [LARGE SCALE GENOMIC DNA]</scope>
    <source>
        <strain evidence="2 3">A82846</strain>
    </source>
</reference>
<dbReference type="RefSeq" id="WP_037256396.1">
    <property type="nucleotide sequence ID" value="NZ_QHKI01000001.1"/>
</dbReference>
<organism evidence="2 3">
    <name type="scientific">Kibdelosporangium aridum</name>
    <dbReference type="NCBI Taxonomy" id="2030"/>
    <lineage>
        <taxon>Bacteria</taxon>
        <taxon>Bacillati</taxon>
        <taxon>Actinomycetota</taxon>
        <taxon>Actinomycetes</taxon>
        <taxon>Pseudonocardiales</taxon>
        <taxon>Pseudonocardiaceae</taxon>
        <taxon>Kibdelosporangium</taxon>
    </lineage>
</organism>
<gene>
    <name evidence="2" type="ORF">DMH04_00150</name>
</gene>
<evidence type="ECO:0000313" key="2">
    <source>
        <dbReference type="EMBL" id="RSM91460.1"/>
    </source>
</evidence>
<comment type="caution">
    <text evidence="2">The sequence shown here is derived from an EMBL/GenBank/DDBJ whole genome shotgun (WGS) entry which is preliminary data.</text>
</comment>
<feature type="region of interest" description="Disordered" evidence="1">
    <location>
        <begin position="1"/>
        <end position="33"/>
    </location>
</feature>
<sequence>MCAEELANRQNRTTTSVQPASHAPDLPTDEELSTVADPAKVLLGLARDRGPHRNAVLDHVLRSTYMTDDLAWRLPIQDLERHPVYGPRLAAEISKLCGTSTRRWQTFAESWAQPTQLLASSLFKRLEQADSN</sequence>
<dbReference type="AlphaFoldDB" id="A0A428ZTR7"/>
<evidence type="ECO:0000256" key="1">
    <source>
        <dbReference type="SAM" id="MobiDB-lite"/>
    </source>
</evidence>
<feature type="compositionally biased region" description="Polar residues" evidence="1">
    <location>
        <begin position="8"/>
        <end position="19"/>
    </location>
</feature>
<dbReference type="EMBL" id="QHKI01000001">
    <property type="protein sequence ID" value="RSM91460.1"/>
    <property type="molecule type" value="Genomic_DNA"/>
</dbReference>
<evidence type="ECO:0000313" key="3">
    <source>
        <dbReference type="Proteomes" id="UP000287547"/>
    </source>
</evidence>
<dbReference type="Proteomes" id="UP000287547">
    <property type="component" value="Unassembled WGS sequence"/>
</dbReference>
<protein>
    <submittedName>
        <fullName evidence="2">Uncharacterized protein</fullName>
    </submittedName>
</protein>
<accession>A0A428ZTR7</accession>